<evidence type="ECO:0008006" key="6">
    <source>
        <dbReference type="Google" id="ProtNLM"/>
    </source>
</evidence>
<evidence type="ECO:0000256" key="3">
    <source>
        <dbReference type="SAM" id="SignalP"/>
    </source>
</evidence>
<keyword evidence="2" id="KW-1133">Transmembrane helix</keyword>
<sequence>MTIRSCHKILILFAWTQCLPKRARAEYVPESAAADGFKPVIVSEADTSFILHTQSSMIPDHSGEESFHVSTESDADDVKISFSSRASTSVAPDPQDVLVVTVTNDVPGDHVPFMYGVDFMVVTSIGILASAAVIITVSIVCVRKGRRRCKHRADEADQPVQRIDLMRPDQNERDGENDGRRFSQ</sequence>
<protein>
    <recommendedName>
        <fullName evidence="6">Mid2 domain-containing protein</fullName>
    </recommendedName>
</protein>
<feature type="region of interest" description="Disordered" evidence="1">
    <location>
        <begin position="151"/>
        <end position="184"/>
    </location>
</feature>
<reference evidence="4 5" key="1">
    <citation type="journal article" date="2023" name="Sci. Data">
        <title>Genome assembly of the Korean intertidal mud-creeper Batillaria attramentaria.</title>
        <authorList>
            <person name="Patra A.K."/>
            <person name="Ho P.T."/>
            <person name="Jun S."/>
            <person name="Lee S.J."/>
            <person name="Kim Y."/>
            <person name="Won Y.J."/>
        </authorList>
    </citation>
    <scope>NUCLEOTIDE SEQUENCE [LARGE SCALE GENOMIC DNA]</scope>
    <source>
        <strain evidence="4">Wonlab-2016</strain>
    </source>
</reference>
<accession>A0ABD0KSS9</accession>
<feature type="non-terminal residue" evidence="4">
    <location>
        <position position="184"/>
    </location>
</feature>
<feature type="transmembrane region" description="Helical" evidence="2">
    <location>
        <begin position="119"/>
        <end position="142"/>
    </location>
</feature>
<name>A0ABD0KSS9_9CAEN</name>
<feature type="chain" id="PRO_5044765794" description="Mid2 domain-containing protein" evidence="3">
    <location>
        <begin position="26"/>
        <end position="184"/>
    </location>
</feature>
<keyword evidence="2" id="KW-0812">Transmembrane</keyword>
<gene>
    <name evidence="4" type="ORF">BaRGS_00018435</name>
</gene>
<keyword evidence="3" id="KW-0732">Signal</keyword>
<keyword evidence="5" id="KW-1185">Reference proteome</keyword>
<proteinExistence type="predicted"/>
<feature type="signal peptide" evidence="3">
    <location>
        <begin position="1"/>
        <end position="25"/>
    </location>
</feature>
<dbReference type="EMBL" id="JACVVK020000128">
    <property type="protein sequence ID" value="KAK7490274.1"/>
    <property type="molecule type" value="Genomic_DNA"/>
</dbReference>
<organism evidence="4 5">
    <name type="scientific">Batillaria attramentaria</name>
    <dbReference type="NCBI Taxonomy" id="370345"/>
    <lineage>
        <taxon>Eukaryota</taxon>
        <taxon>Metazoa</taxon>
        <taxon>Spiralia</taxon>
        <taxon>Lophotrochozoa</taxon>
        <taxon>Mollusca</taxon>
        <taxon>Gastropoda</taxon>
        <taxon>Caenogastropoda</taxon>
        <taxon>Sorbeoconcha</taxon>
        <taxon>Cerithioidea</taxon>
        <taxon>Batillariidae</taxon>
        <taxon>Batillaria</taxon>
    </lineage>
</organism>
<evidence type="ECO:0000313" key="5">
    <source>
        <dbReference type="Proteomes" id="UP001519460"/>
    </source>
</evidence>
<evidence type="ECO:0000256" key="1">
    <source>
        <dbReference type="SAM" id="MobiDB-lite"/>
    </source>
</evidence>
<keyword evidence="2" id="KW-0472">Membrane</keyword>
<evidence type="ECO:0000313" key="4">
    <source>
        <dbReference type="EMBL" id="KAK7490274.1"/>
    </source>
</evidence>
<dbReference type="Proteomes" id="UP001519460">
    <property type="component" value="Unassembled WGS sequence"/>
</dbReference>
<dbReference type="AlphaFoldDB" id="A0ABD0KSS9"/>
<feature type="compositionally biased region" description="Basic and acidic residues" evidence="1">
    <location>
        <begin position="164"/>
        <end position="184"/>
    </location>
</feature>
<evidence type="ECO:0000256" key="2">
    <source>
        <dbReference type="SAM" id="Phobius"/>
    </source>
</evidence>
<comment type="caution">
    <text evidence="4">The sequence shown here is derived from an EMBL/GenBank/DDBJ whole genome shotgun (WGS) entry which is preliminary data.</text>
</comment>